<dbReference type="Proteomes" id="UP001154282">
    <property type="component" value="Unassembled WGS sequence"/>
</dbReference>
<protein>
    <submittedName>
        <fullName evidence="1">Uncharacterized protein</fullName>
    </submittedName>
</protein>
<evidence type="ECO:0000313" key="1">
    <source>
        <dbReference type="EMBL" id="CAI0387026.1"/>
    </source>
</evidence>
<proteinExistence type="predicted"/>
<accession>A0AAV0HPD4</accession>
<sequence>MGDHRCKYCRLR</sequence>
<gene>
    <name evidence="1" type="ORF">LITE_LOCUS5316</name>
</gene>
<dbReference type="EMBL" id="CAMGYJ010000002">
    <property type="protein sequence ID" value="CAI0387026.1"/>
    <property type="molecule type" value="Genomic_DNA"/>
</dbReference>
<organism evidence="1 2">
    <name type="scientific">Linum tenue</name>
    <dbReference type="NCBI Taxonomy" id="586396"/>
    <lineage>
        <taxon>Eukaryota</taxon>
        <taxon>Viridiplantae</taxon>
        <taxon>Streptophyta</taxon>
        <taxon>Embryophyta</taxon>
        <taxon>Tracheophyta</taxon>
        <taxon>Spermatophyta</taxon>
        <taxon>Magnoliopsida</taxon>
        <taxon>eudicotyledons</taxon>
        <taxon>Gunneridae</taxon>
        <taxon>Pentapetalae</taxon>
        <taxon>rosids</taxon>
        <taxon>fabids</taxon>
        <taxon>Malpighiales</taxon>
        <taxon>Linaceae</taxon>
        <taxon>Linum</taxon>
    </lineage>
</organism>
<name>A0AAV0HPD4_9ROSI</name>
<reference evidence="1" key="1">
    <citation type="submission" date="2022-08" db="EMBL/GenBank/DDBJ databases">
        <authorList>
            <person name="Gutierrez-Valencia J."/>
        </authorList>
    </citation>
    <scope>NUCLEOTIDE SEQUENCE</scope>
</reference>
<keyword evidence="2" id="KW-1185">Reference proteome</keyword>
<evidence type="ECO:0000313" key="2">
    <source>
        <dbReference type="Proteomes" id="UP001154282"/>
    </source>
</evidence>
<comment type="caution">
    <text evidence="1">The sequence shown here is derived from an EMBL/GenBank/DDBJ whole genome shotgun (WGS) entry which is preliminary data.</text>
</comment>